<dbReference type="GO" id="GO:0003700">
    <property type="term" value="F:DNA-binding transcription factor activity"/>
    <property type="evidence" value="ECO:0007669"/>
    <property type="project" value="InterPro"/>
</dbReference>
<dbReference type="PANTHER" id="PTHR33164">
    <property type="entry name" value="TRANSCRIPTIONAL REGULATOR, MARR FAMILY"/>
    <property type="match status" value="1"/>
</dbReference>
<evidence type="ECO:0000256" key="1">
    <source>
        <dbReference type="ARBA" id="ARBA00023015"/>
    </source>
</evidence>
<dbReference type="Pfam" id="PF01047">
    <property type="entry name" value="MarR"/>
    <property type="match status" value="1"/>
</dbReference>
<name>A0A7X5ZVB1_9SPHN</name>
<dbReference type="PANTHER" id="PTHR33164:SF43">
    <property type="entry name" value="HTH-TYPE TRANSCRIPTIONAL REPRESSOR YETL"/>
    <property type="match status" value="1"/>
</dbReference>
<dbReference type="SMART" id="SM00347">
    <property type="entry name" value="HTH_MARR"/>
    <property type="match status" value="1"/>
</dbReference>
<evidence type="ECO:0000313" key="7">
    <source>
        <dbReference type="Proteomes" id="UP000564677"/>
    </source>
</evidence>
<dbReference type="Gene3D" id="1.10.10.10">
    <property type="entry name" value="Winged helix-like DNA-binding domain superfamily/Winged helix DNA-binding domain"/>
    <property type="match status" value="1"/>
</dbReference>
<feature type="compositionally biased region" description="Polar residues" evidence="4">
    <location>
        <begin position="14"/>
        <end position="23"/>
    </location>
</feature>
<organism evidence="6 7">
    <name type="scientific">Sphingomonas leidyi</name>
    <dbReference type="NCBI Taxonomy" id="68569"/>
    <lineage>
        <taxon>Bacteria</taxon>
        <taxon>Pseudomonadati</taxon>
        <taxon>Pseudomonadota</taxon>
        <taxon>Alphaproteobacteria</taxon>
        <taxon>Sphingomonadales</taxon>
        <taxon>Sphingomonadaceae</taxon>
        <taxon>Sphingomonas</taxon>
    </lineage>
</organism>
<dbReference type="SUPFAM" id="SSF46785">
    <property type="entry name" value="Winged helix' DNA-binding domain"/>
    <property type="match status" value="1"/>
</dbReference>
<dbReference type="GO" id="GO:0003677">
    <property type="term" value="F:DNA binding"/>
    <property type="evidence" value="ECO:0007669"/>
    <property type="project" value="UniProtKB-KW"/>
</dbReference>
<evidence type="ECO:0000313" key="6">
    <source>
        <dbReference type="EMBL" id="NIJ64228.1"/>
    </source>
</evidence>
<feature type="domain" description="HTH marR-type" evidence="5">
    <location>
        <begin position="28"/>
        <end position="160"/>
    </location>
</feature>
<gene>
    <name evidence="6" type="ORF">FHR20_001159</name>
</gene>
<accession>A0A7X5ZVB1</accession>
<dbReference type="InterPro" id="IPR023187">
    <property type="entry name" value="Tscrpt_reg_MarR-type_CS"/>
</dbReference>
<dbReference type="Proteomes" id="UP000564677">
    <property type="component" value="Unassembled WGS sequence"/>
</dbReference>
<dbReference type="GO" id="GO:0006950">
    <property type="term" value="P:response to stress"/>
    <property type="evidence" value="ECO:0007669"/>
    <property type="project" value="TreeGrafter"/>
</dbReference>
<dbReference type="PROSITE" id="PS50995">
    <property type="entry name" value="HTH_MARR_2"/>
    <property type="match status" value="1"/>
</dbReference>
<dbReference type="EMBL" id="JAASQV010000001">
    <property type="protein sequence ID" value="NIJ64228.1"/>
    <property type="molecule type" value="Genomic_DNA"/>
</dbReference>
<feature type="region of interest" description="Disordered" evidence="4">
    <location>
        <begin position="1"/>
        <end position="23"/>
    </location>
</feature>
<dbReference type="PRINTS" id="PR00598">
    <property type="entry name" value="HTHMARR"/>
</dbReference>
<protein>
    <submittedName>
        <fullName evidence="6">DNA-binding MarR family transcriptional regulator</fullName>
    </submittedName>
</protein>
<comment type="caution">
    <text evidence="6">The sequence shown here is derived from an EMBL/GenBank/DDBJ whole genome shotgun (WGS) entry which is preliminary data.</text>
</comment>
<keyword evidence="7" id="KW-1185">Reference proteome</keyword>
<dbReference type="InterPro" id="IPR000835">
    <property type="entry name" value="HTH_MarR-typ"/>
</dbReference>
<dbReference type="AlphaFoldDB" id="A0A7X5ZVB1"/>
<keyword evidence="3" id="KW-0804">Transcription</keyword>
<evidence type="ECO:0000259" key="5">
    <source>
        <dbReference type="PROSITE" id="PS50995"/>
    </source>
</evidence>
<dbReference type="InterPro" id="IPR039422">
    <property type="entry name" value="MarR/SlyA-like"/>
</dbReference>
<dbReference type="InterPro" id="IPR036388">
    <property type="entry name" value="WH-like_DNA-bd_sf"/>
</dbReference>
<proteinExistence type="predicted"/>
<evidence type="ECO:0000256" key="2">
    <source>
        <dbReference type="ARBA" id="ARBA00023125"/>
    </source>
</evidence>
<keyword evidence="1" id="KW-0805">Transcription regulation</keyword>
<reference evidence="6 7" key="1">
    <citation type="submission" date="2020-03" db="EMBL/GenBank/DDBJ databases">
        <title>Genomic Encyclopedia of Type Strains, Phase IV (KMG-IV): sequencing the most valuable type-strain genomes for metagenomic binning, comparative biology and taxonomic classification.</title>
        <authorList>
            <person name="Goeker M."/>
        </authorList>
    </citation>
    <scope>NUCLEOTIDE SEQUENCE [LARGE SCALE GENOMIC DNA]</scope>
    <source>
        <strain evidence="6 7">DSM 4733</strain>
    </source>
</reference>
<evidence type="ECO:0000256" key="4">
    <source>
        <dbReference type="SAM" id="MobiDB-lite"/>
    </source>
</evidence>
<keyword evidence="2 6" id="KW-0238">DNA-binding</keyword>
<evidence type="ECO:0000256" key="3">
    <source>
        <dbReference type="ARBA" id="ARBA00023163"/>
    </source>
</evidence>
<sequence length="176" mass="19117">MNRLAIQPAGTGQPGASSETSEPTRCARLSLGRLLRRANRTVQSTIEARFGAADLNFTQWVVLDLVERAGSMTISDLAASMEITSGALSRIVEGLVARGLLDRHRGVVDRRVVILRLTEAGLGKYEAIRPVVMQRWDELLTDLSADEVAHLAVLLGRFADSIERSAIASRQPVVEA</sequence>
<dbReference type="RefSeq" id="WP_167298614.1">
    <property type="nucleotide sequence ID" value="NZ_JAASQV010000001.1"/>
</dbReference>
<dbReference type="InterPro" id="IPR036390">
    <property type="entry name" value="WH_DNA-bd_sf"/>
</dbReference>
<dbReference type="PROSITE" id="PS01117">
    <property type="entry name" value="HTH_MARR_1"/>
    <property type="match status" value="1"/>
</dbReference>